<evidence type="ECO:0000313" key="10">
    <source>
        <dbReference type="Proteomes" id="UP001208570"/>
    </source>
</evidence>
<evidence type="ECO:0000256" key="4">
    <source>
        <dbReference type="ARBA" id="ARBA00022692"/>
    </source>
</evidence>
<gene>
    <name evidence="9" type="ORF">LSH36_1632g00041</name>
</gene>
<dbReference type="InterPro" id="IPR007657">
    <property type="entry name" value="Glycosyltransferase_61"/>
</dbReference>
<evidence type="ECO:0000313" key="9">
    <source>
        <dbReference type="EMBL" id="KAK2139740.1"/>
    </source>
</evidence>
<name>A0AAD9IT20_9ANNE</name>
<feature type="domain" description="Glycosyltransferase 61 catalytic" evidence="8">
    <location>
        <begin position="44"/>
        <end position="214"/>
    </location>
</feature>
<evidence type="ECO:0000256" key="5">
    <source>
        <dbReference type="ARBA" id="ARBA00022989"/>
    </source>
</evidence>
<dbReference type="GO" id="GO:0097363">
    <property type="term" value="F:protein O-acetylglucosaminyltransferase activity"/>
    <property type="evidence" value="ECO:0007669"/>
    <property type="project" value="TreeGrafter"/>
</dbReference>
<dbReference type="InterPro" id="IPR049625">
    <property type="entry name" value="Glyco_transf_61_cat"/>
</dbReference>
<protein>
    <recommendedName>
        <fullName evidence="8">Glycosyltransferase 61 catalytic domain-containing protein</fullName>
    </recommendedName>
</protein>
<evidence type="ECO:0000256" key="6">
    <source>
        <dbReference type="ARBA" id="ARBA00023136"/>
    </source>
</evidence>
<comment type="subcellular location">
    <subcellularLocation>
        <location evidence="1">Membrane</location>
        <topology evidence="1">Single-pass membrane protein</topology>
    </subcellularLocation>
</comment>
<sequence>MHGHLKIVPQRCKRNISTFCSVISGPIPVYKEVFTISQFWGKGFYHGTVENLPRMALDLPFLLKHPHIKIHVAGRMEYLTLLGIDNSRLITKPIIKADILYMPPGGPCGNSPLLSTQILASTLASNVKGNALNKRDTIVLIKRSKKRWFDNHYSILRMIMIHASKLNLKVEVFNDNPLPHINKTVEMFSRALIVIGPHGAGASNLLLSQPGTLFIEGLCYDSTNRANLCYRNMAQVLGLRYYGLIYPDQCMAITANQIETPLLEFLRAAVENKLILR</sequence>
<dbReference type="Pfam" id="PF04577">
    <property type="entry name" value="Glyco_transf_61"/>
    <property type="match status" value="1"/>
</dbReference>
<dbReference type="GO" id="GO:0035269">
    <property type="term" value="P:protein O-linked glycosylation via mannose"/>
    <property type="evidence" value="ECO:0007669"/>
    <property type="project" value="TreeGrafter"/>
</dbReference>
<dbReference type="PANTHER" id="PTHR20961">
    <property type="entry name" value="GLYCOSYLTRANSFERASE"/>
    <property type="match status" value="1"/>
</dbReference>
<evidence type="ECO:0000256" key="3">
    <source>
        <dbReference type="ARBA" id="ARBA00022679"/>
    </source>
</evidence>
<keyword evidence="5" id="KW-1133">Transmembrane helix</keyword>
<evidence type="ECO:0000259" key="8">
    <source>
        <dbReference type="Pfam" id="PF04577"/>
    </source>
</evidence>
<keyword evidence="7" id="KW-0325">Glycoprotein</keyword>
<dbReference type="EMBL" id="JAODUP010001633">
    <property type="protein sequence ID" value="KAK2139740.1"/>
    <property type="molecule type" value="Genomic_DNA"/>
</dbReference>
<keyword evidence="2" id="KW-0328">Glycosyltransferase</keyword>
<evidence type="ECO:0000256" key="7">
    <source>
        <dbReference type="ARBA" id="ARBA00023180"/>
    </source>
</evidence>
<dbReference type="GO" id="GO:0005783">
    <property type="term" value="C:endoplasmic reticulum"/>
    <property type="evidence" value="ECO:0007669"/>
    <property type="project" value="TreeGrafter"/>
</dbReference>
<proteinExistence type="predicted"/>
<organism evidence="9 10">
    <name type="scientific">Paralvinella palmiformis</name>
    <dbReference type="NCBI Taxonomy" id="53620"/>
    <lineage>
        <taxon>Eukaryota</taxon>
        <taxon>Metazoa</taxon>
        <taxon>Spiralia</taxon>
        <taxon>Lophotrochozoa</taxon>
        <taxon>Annelida</taxon>
        <taxon>Polychaeta</taxon>
        <taxon>Sedentaria</taxon>
        <taxon>Canalipalpata</taxon>
        <taxon>Terebellida</taxon>
        <taxon>Terebelliformia</taxon>
        <taxon>Alvinellidae</taxon>
        <taxon>Paralvinella</taxon>
    </lineage>
</organism>
<dbReference type="Proteomes" id="UP001208570">
    <property type="component" value="Unassembled WGS sequence"/>
</dbReference>
<dbReference type="AlphaFoldDB" id="A0AAD9IT20"/>
<keyword evidence="6" id="KW-0472">Membrane</keyword>
<dbReference type="GO" id="GO:0016020">
    <property type="term" value="C:membrane"/>
    <property type="evidence" value="ECO:0007669"/>
    <property type="project" value="UniProtKB-SubCell"/>
</dbReference>
<reference evidence="9" key="1">
    <citation type="journal article" date="2023" name="Mol. Biol. Evol.">
        <title>Third-Generation Sequencing Reveals the Adaptive Role of the Epigenome in Three Deep-Sea Polychaetes.</title>
        <authorList>
            <person name="Perez M."/>
            <person name="Aroh O."/>
            <person name="Sun Y."/>
            <person name="Lan Y."/>
            <person name="Juniper S.K."/>
            <person name="Young C.R."/>
            <person name="Angers B."/>
            <person name="Qian P.Y."/>
        </authorList>
    </citation>
    <scope>NUCLEOTIDE SEQUENCE</scope>
    <source>
        <strain evidence="9">P08H-3</strain>
    </source>
</reference>
<accession>A0AAD9IT20</accession>
<keyword evidence="10" id="KW-1185">Reference proteome</keyword>
<keyword evidence="3" id="KW-0808">Transferase</keyword>
<evidence type="ECO:0000256" key="1">
    <source>
        <dbReference type="ARBA" id="ARBA00004167"/>
    </source>
</evidence>
<keyword evidence="4" id="KW-0812">Transmembrane</keyword>
<dbReference type="PANTHER" id="PTHR20961:SF38">
    <property type="entry name" value="PROTEIN O-LINKED-MANNOSE BETA-1,4-N-ACETYLGLUCOSAMINYLTRANSFERASE 2"/>
    <property type="match status" value="1"/>
</dbReference>
<comment type="caution">
    <text evidence="9">The sequence shown here is derived from an EMBL/GenBank/DDBJ whole genome shotgun (WGS) entry which is preliminary data.</text>
</comment>
<evidence type="ECO:0000256" key="2">
    <source>
        <dbReference type="ARBA" id="ARBA00022676"/>
    </source>
</evidence>